<comment type="catalytic activity">
    <reaction evidence="10">
        <text>L-threonyl-[protein] + FAD = FMN-L-threonyl-[protein] + AMP + H(+)</text>
        <dbReference type="Rhea" id="RHEA:36847"/>
        <dbReference type="Rhea" id="RHEA-COMP:11060"/>
        <dbReference type="Rhea" id="RHEA-COMP:11061"/>
        <dbReference type="ChEBI" id="CHEBI:15378"/>
        <dbReference type="ChEBI" id="CHEBI:30013"/>
        <dbReference type="ChEBI" id="CHEBI:57692"/>
        <dbReference type="ChEBI" id="CHEBI:74257"/>
        <dbReference type="ChEBI" id="CHEBI:456215"/>
        <dbReference type="EC" id="2.7.1.180"/>
    </reaction>
</comment>
<keyword evidence="7" id="KW-0274">FAD</keyword>
<dbReference type="SUPFAM" id="SSF143631">
    <property type="entry name" value="ApbE-like"/>
    <property type="match status" value="1"/>
</dbReference>
<keyword evidence="5 12" id="KW-0808">Transferase</keyword>
<evidence type="ECO:0000256" key="2">
    <source>
        <dbReference type="ARBA" id="ARBA00011955"/>
    </source>
</evidence>
<dbReference type="InterPro" id="IPR024932">
    <property type="entry name" value="ApbE"/>
</dbReference>
<dbReference type="GO" id="GO:0046872">
    <property type="term" value="F:metal ion binding"/>
    <property type="evidence" value="ECO:0007669"/>
    <property type="project" value="UniProtKB-KW"/>
</dbReference>
<accession>A0AAU7JRM6</accession>
<evidence type="ECO:0000256" key="10">
    <source>
        <dbReference type="ARBA" id="ARBA00048540"/>
    </source>
</evidence>
<dbReference type="RefSeq" id="WP_406830171.1">
    <property type="nucleotide sequence ID" value="NZ_CP157483.1"/>
</dbReference>
<dbReference type="Gene3D" id="3.10.520.10">
    <property type="entry name" value="ApbE-like domains"/>
    <property type="match status" value="2"/>
</dbReference>
<protein>
    <recommendedName>
        <fullName evidence="3">FAD:protein FMN transferase</fullName>
        <ecNumber evidence="2">2.7.1.180</ecNumber>
    </recommendedName>
    <alternativeName>
        <fullName evidence="9">Flavin transferase</fullName>
    </alternativeName>
</protein>
<dbReference type="GO" id="GO:0016740">
    <property type="term" value="F:transferase activity"/>
    <property type="evidence" value="ECO:0007669"/>
    <property type="project" value="UniProtKB-KW"/>
</dbReference>
<dbReference type="AlphaFoldDB" id="A0AAU7JRM6"/>
<evidence type="ECO:0000256" key="8">
    <source>
        <dbReference type="ARBA" id="ARBA00022842"/>
    </source>
</evidence>
<evidence type="ECO:0000256" key="9">
    <source>
        <dbReference type="ARBA" id="ARBA00031306"/>
    </source>
</evidence>
<dbReference type="EC" id="2.7.1.180" evidence="2"/>
<dbReference type="InterPro" id="IPR003374">
    <property type="entry name" value="ApbE-like_sf"/>
</dbReference>
<evidence type="ECO:0000256" key="1">
    <source>
        <dbReference type="ARBA" id="ARBA00001946"/>
    </source>
</evidence>
<organism evidence="12">
    <name type="scientific">Pedococcus sp. KACC 23699</name>
    <dbReference type="NCBI Taxonomy" id="3149228"/>
    <lineage>
        <taxon>Bacteria</taxon>
        <taxon>Bacillati</taxon>
        <taxon>Actinomycetota</taxon>
        <taxon>Actinomycetes</taxon>
        <taxon>Micrococcales</taxon>
        <taxon>Intrasporangiaceae</taxon>
        <taxon>Pedococcus</taxon>
    </lineage>
</organism>
<dbReference type="PANTHER" id="PTHR30040:SF2">
    <property type="entry name" value="FAD:PROTEIN FMN TRANSFERASE"/>
    <property type="match status" value="1"/>
</dbReference>
<gene>
    <name evidence="12" type="ORF">ABEG17_14415</name>
</gene>
<proteinExistence type="predicted"/>
<feature type="region of interest" description="Disordered" evidence="11">
    <location>
        <begin position="1"/>
        <end position="24"/>
    </location>
</feature>
<keyword evidence="8" id="KW-0460">Magnesium</keyword>
<dbReference type="Pfam" id="PF02424">
    <property type="entry name" value="ApbE"/>
    <property type="match status" value="1"/>
</dbReference>
<keyword evidence="4" id="KW-0285">Flavoprotein</keyword>
<name>A0AAU7JRM6_9MICO</name>
<evidence type="ECO:0000256" key="4">
    <source>
        <dbReference type="ARBA" id="ARBA00022630"/>
    </source>
</evidence>
<evidence type="ECO:0000256" key="6">
    <source>
        <dbReference type="ARBA" id="ARBA00022723"/>
    </source>
</evidence>
<evidence type="ECO:0000256" key="7">
    <source>
        <dbReference type="ARBA" id="ARBA00022827"/>
    </source>
</evidence>
<feature type="compositionally biased region" description="Low complexity" evidence="11">
    <location>
        <begin position="8"/>
        <end position="24"/>
    </location>
</feature>
<evidence type="ECO:0000313" key="12">
    <source>
        <dbReference type="EMBL" id="XBO42754.1"/>
    </source>
</evidence>
<dbReference type="PANTHER" id="PTHR30040">
    <property type="entry name" value="THIAMINE BIOSYNTHESIS LIPOPROTEIN APBE"/>
    <property type="match status" value="1"/>
</dbReference>
<comment type="cofactor">
    <cofactor evidence="1">
        <name>Mg(2+)</name>
        <dbReference type="ChEBI" id="CHEBI:18420"/>
    </cofactor>
</comment>
<evidence type="ECO:0000256" key="11">
    <source>
        <dbReference type="SAM" id="MobiDB-lite"/>
    </source>
</evidence>
<evidence type="ECO:0000256" key="5">
    <source>
        <dbReference type="ARBA" id="ARBA00022679"/>
    </source>
</evidence>
<sequence length="263" mass="27418">MSASTVERPGPGQSGPSAGGRQSSALPRRAFVTQVMGLPVSAHVRGAVDAPEVEQAVTQVWSFLHKVDDLFSTWRPDSELMRLRRGELDGVSAHPWHEEVALLCAEAQRRTGGLFTASYPGAGGYDPTGLVKGWAVEKAADHLANVPGISYCLNAGGDLVAGAGRDTEPTAWRVGIEDPLHAGAIAASLDLVTGGLATSGTAARGQHIADPRSGSTVDRSGSVTVWGPSLLWADVWATALFVDPGAGRSALSANDPQYRSFVL</sequence>
<keyword evidence="6" id="KW-0479">Metal-binding</keyword>
<evidence type="ECO:0000256" key="3">
    <source>
        <dbReference type="ARBA" id="ARBA00016337"/>
    </source>
</evidence>
<dbReference type="EMBL" id="CP157483">
    <property type="protein sequence ID" value="XBO42754.1"/>
    <property type="molecule type" value="Genomic_DNA"/>
</dbReference>
<reference evidence="12" key="1">
    <citation type="submission" date="2024-05" db="EMBL/GenBank/DDBJ databases">
        <authorList>
            <person name="Kim S."/>
            <person name="Heo J."/>
            <person name="Choi H."/>
            <person name="Choi Y."/>
            <person name="Kwon S.-W."/>
            <person name="Kim Y."/>
        </authorList>
    </citation>
    <scope>NUCLEOTIDE SEQUENCE</scope>
    <source>
        <strain evidence="12">KACC 23699</strain>
    </source>
</reference>